<dbReference type="Pfam" id="PF00569">
    <property type="entry name" value="ZZ"/>
    <property type="match status" value="1"/>
</dbReference>
<keyword evidence="4" id="KW-0479">Metal-binding</keyword>
<feature type="domain" description="RING-type" evidence="11">
    <location>
        <begin position="263"/>
        <end position="296"/>
    </location>
</feature>
<comment type="pathway">
    <text evidence="2">Protein modification; protein ubiquitination.</text>
</comment>
<dbReference type="Gene3D" id="3.30.60.90">
    <property type="match status" value="1"/>
</dbReference>
<evidence type="ECO:0000256" key="6">
    <source>
        <dbReference type="ARBA" id="ARBA00022771"/>
    </source>
</evidence>
<dbReference type="InterPro" id="IPR037252">
    <property type="entry name" value="Mib_Herc2_sf"/>
</dbReference>
<evidence type="ECO:0000256" key="3">
    <source>
        <dbReference type="ARBA" id="ARBA00022490"/>
    </source>
</evidence>
<keyword evidence="6 10" id="KW-0863">Zinc-finger</keyword>
<evidence type="ECO:0000256" key="2">
    <source>
        <dbReference type="ARBA" id="ARBA00004906"/>
    </source>
</evidence>
<dbReference type="Pfam" id="PF13920">
    <property type="entry name" value="zf-C3HC4_3"/>
    <property type="match status" value="1"/>
</dbReference>
<organism evidence="14 15">
    <name type="scientific">Nicrophorus vespilloides</name>
    <name type="common">Boreal carrion beetle</name>
    <dbReference type="NCBI Taxonomy" id="110193"/>
    <lineage>
        <taxon>Eukaryota</taxon>
        <taxon>Metazoa</taxon>
        <taxon>Ecdysozoa</taxon>
        <taxon>Arthropoda</taxon>
        <taxon>Hexapoda</taxon>
        <taxon>Insecta</taxon>
        <taxon>Pterygota</taxon>
        <taxon>Neoptera</taxon>
        <taxon>Endopterygota</taxon>
        <taxon>Coleoptera</taxon>
        <taxon>Polyphaga</taxon>
        <taxon>Staphyliniformia</taxon>
        <taxon>Silphidae</taxon>
        <taxon>Nicrophorinae</taxon>
        <taxon>Nicrophorus</taxon>
    </lineage>
</organism>
<feature type="domain" description="MIB/HERC2" evidence="13">
    <location>
        <begin position="1"/>
        <end position="65"/>
    </location>
</feature>
<dbReference type="SMART" id="SM00291">
    <property type="entry name" value="ZnF_ZZ"/>
    <property type="match status" value="1"/>
</dbReference>
<dbReference type="Gene3D" id="3.30.40.10">
    <property type="entry name" value="Zinc/RING finger domain, C3HC4 (zinc finger)"/>
    <property type="match status" value="2"/>
</dbReference>
<evidence type="ECO:0000313" key="15">
    <source>
        <dbReference type="RefSeq" id="XP_017775188.1"/>
    </source>
</evidence>
<keyword evidence="3" id="KW-0963">Cytoplasm</keyword>
<evidence type="ECO:0000256" key="10">
    <source>
        <dbReference type="PROSITE-ProRule" id="PRU00228"/>
    </source>
</evidence>
<dbReference type="PANTHER" id="PTHR24202:SF4">
    <property type="entry name" value="E3 UBIQUITIN-PROTEIN LIGASE MIB2-RELATED"/>
    <property type="match status" value="1"/>
</dbReference>
<keyword evidence="14" id="KW-1185">Reference proteome</keyword>
<reference evidence="15" key="1">
    <citation type="submission" date="2025-08" db="UniProtKB">
        <authorList>
            <consortium name="RefSeq"/>
        </authorList>
    </citation>
    <scope>IDENTIFICATION</scope>
    <source>
        <tissue evidence="15">Whole Larva</tissue>
    </source>
</reference>
<name>A0ABM1MKT8_NICVS</name>
<sequence length="307" mass="35175">MILIGTEVVRGPCWKWGSEDGGEGSVGTIIKVTNQTVMVKWKNNISNMYRVGSENNYDLRIFNNANIGIEHENIFCNACKGNNIIDGLRYQCQQCSIIDLCAKCYHGDKHSLKHYFIMYEKPGSTGILMPNRIREKQTNPYTENVYYKRHLPILGKPTYQINISKKRDNIFLIDDEKTEWKIPPSSNTCLTCSKPAWRNVTFMPCKHKLLCLSCSLNSKKCFMCRTDIESRMTPDGETISSETFRKEMRIQAVLQHLTNTHCCNICLTNKPDITFSCGHNACSNCTQQLQNCHICNQNISSKLQIFN</sequence>
<dbReference type="PANTHER" id="PTHR24202">
    <property type="entry name" value="E3 UBIQUITIN-PROTEIN LIGASE MIB2"/>
    <property type="match status" value="1"/>
</dbReference>
<evidence type="ECO:0000256" key="8">
    <source>
        <dbReference type="ARBA" id="ARBA00022833"/>
    </source>
</evidence>
<protein>
    <submittedName>
        <fullName evidence="15">E3 ubiquitin-protein ligase MIB2-like</fullName>
    </submittedName>
</protein>
<evidence type="ECO:0000256" key="4">
    <source>
        <dbReference type="ARBA" id="ARBA00022723"/>
    </source>
</evidence>
<keyword evidence="7" id="KW-0833">Ubl conjugation pathway</keyword>
<evidence type="ECO:0000256" key="1">
    <source>
        <dbReference type="ARBA" id="ARBA00004496"/>
    </source>
</evidence>
<dbReference type="Proteomes" id="UP000695000">
    <property type="component" value="Unplaced"/>
</dbReference>
<accession>A0ABM1MKT8</accession>
<gene>
    <name evidence="15" type="primary">LOC108561665</name>
</gene>
<comment type="subcellular location">
    <subcellularLocation>
        <location evidence="1">Cytoplasm</location>
    </subcellularLocation>
</comment>
<evidence type="ECO:0000259" key="13">
    <source>
        <dbReference type="PROSITE" id="PS51416"/>
    </source>
</evidence>
<dbReference type="RefSeq" id="XP_017775188.1">
    <property type="nucleotide sequence ID" value="XM_017919699.1"/>
</dbReference>
<dbReference type="InterPro" id="IPR000433">
    <property type="entry name" value="Znf_ZZ"/>
</dbReference>
<evidence type="ECO:0000256" key="7">
    <source>
        <dbReference type="ARBA" id="ARBA00022786"/>
    </source>
</evidence>
<dbReference type="SMART" id="SM00184">
    <property type="entry name" value="RING"/>
    <property type="match status" value="2"/>
</dbReference>
<evidence type="ECO:0000259" key="12">
    <source>
        <dbReference type="PROSITE" id="PS50135"/>
    </source>
</evidence>
<dbReference type="InterPro" id="IPR013083">
    <property type="entry name" value="Znf_RING/FYVE/PHD"/>
</dbReference>
<dbReference type="PROSITE" id="PS51416">
    <property type="entry name" value="MIB_HERC2"/>
    <property type="match status" value="1"/>
</dbReference>
<dbReference type="Pfam" id="PF06701">
    <property type="entry name" value="MIB_HERC2"/>
    <property type="match status" value="1"/>
</dbReference>
<proteinExistence type="predicted"/>
<dbReference type="PROSITE" id="PS50089">
    <property type="entry name" value="ZF_RING_2"/>
    <property type="match status" value="1"/>
</dbReference>
<dbReference type="InterPro" id="IPR001841">
    <property type="entry name" value="Znf_RING"/>
</dbReference>
<dbReference type="InterPro" id="IPR010606">
    <property type="entry name" value="Mib_Herc2"/>
</dbReference>
<keyword evidence="9" id="KW-0914">Notch signaling pathway</keyword>
<dbReference type="GeneID" id="108561665"/>
<keyword evidence="5" id="KW-0677">Repeat</keyword>
<evidence type="ECO:0000256" key="5">
    <source>
        <dbReference type="ARBA" id="ARBA00022737"/>
    </source>
</evidence>
<dbReference type="InterPro" id="IPR043145">
    <property type="entry name" value="Znf_ZZ_sf"/>
</dbReference>
<feature type="domain" description="ZZ-type" evidence="12">
    <location>
        <begin position="71"/>
        <end position="124"/>
    </location>
</feature>
<evidence type="ECO:0000256" key="9">
    <source>
        <dbReference type="ARBA" id="ARBA00022976"/>
    </source>
</evidence>
<dbReference type="PROSITE" id="PS50135">
    <property type="entry name" value="ZF_ZZ_2"/>
    <property type="match status" value="1"/>
</dbReference>
<evidence type="ECO:0000259" key="11">
    <source>
        <dbReference type="PROSITE" id="PS50089"/>
    </source>
</evidence>
<keyword evidence="8" id="KW-0862">Zinc</keyword>
<dbReference type="Gene3D" id="2.30.30.40">
    <property type="entry name" value="SH3 Domains"/>
    <property type="match status" value="1"/>
</dbReference>
<dbReference type="SUPFAM" id="SSF57850">
    <property type="entry name" value="RING/U-box"/>
    <property type="match status" value="1"/>
</dbReference>
<dbReference type="SUPFAM" id="SSF159034">
    <property type="entry name" value="Mib/herc2 domain-like"/>
    <property type="match status" value="1"/>
</dbReference>
<evidence type="ECO:0000313" key="14">
    <source>
        <dbReference type="Proteomes" id="UP000695000"/>
    </source>
</evidence>